<sequence length="395" mass="44949">MHSLIPRQYHIVLIFFHLLVISVLAQDPPKPPYDVLTEEQLKNSHFLDTPTELPTDGSQIRLQIDDKYFCLTDPDTRLQPRSENIFEVHATLEECAGEYNPHQHWRSADGTGLARLYTQTMEPNNINPALYTINNTRVEYGGIENVATGRCIHGAGGYNGTTLKLRESLSSLDYWEHFGFVYLARVCGDNQPRFKVRAAVVGSSPENTATHPANGAYAEVKEVVYFEYPSLENSGRSGQCPNSPRPLEEVYPPYSPWPQYYFTKTMIVPVLIPATINNIPFYPASFGCASNTDHALASFNPPAVLSSVQTYNEEVEKRLQCVRDREEEAKNWPNTDEYKALKKKNDDLNYCRGAGKFVKWLKVCQEFRDGEWGLKDDLPSLDRQPDFGLCDIIRW</sequence>
<evidence type="ECO:0000256" key="1">
    <source>
        <dbReference type="SAM" id="SignalP"/>
    </source>
</evidence>
<feature type="signal peptide" evidence="1">
    <location>
        <begin position="1"/>
        <end position="25"/>
    </location>
</feature>
<name>A0AAV9WK29_9PEZI</name>
<feature type="chain" id="PRO_5043373317" evidence="1">
    <location>
        <begin position="26"/>
        <end position="395"/>
    </location>
</feature>
<evidence type="ECO:0000313" key="2">
    <source>
        <dbReference type="EMBL" id="KAK6509215.1"/>
    </source>
</evidence>
<keyword evidence="1" id="KW-0732">Signal</keyword>
<reference evidence="2 3" key="1">
    <citation type="submission" date="2023-08" db="EMBL/GenBank/DDBJ databases">
        <authorList>
            <person name="Palmer J.M."/>
        </authorList>
    </citation>
    <scope>NUCLEOTIDE SEQUENCE [LARGE SCALE GENOMIC DNA]</scope>
    <source>
        <strain evidence="2 3">TWF481</strain>
    </source>
</reference>
<dbReference type="Proteomes" id="UP001370758">
    <property type="component" value="Unassembled WGS sequence"/>
</dbReference>
<accession>A0AAV9WK29</accession>
<keyword evidence="3" id="KW-1185">Reference proteome</keyword>
<proteinExistence type="predicted"/>
<dbReference type="EMBL" id="JAVHJL010000002">
    <property type="protein sequence ID" value="KAK6509215.1"/>
    <property type="molecule type" value="Genomic_DNA"/>
</dbReference>
<gene>
    <name evidence="2" type="ORF">TWF481_003975</name>
</gene>
<evidence type="ECO:0000313" key="3">
    <source>
        <dbReference type="Proteomes" id="UP001370758"/>
    </source>
</evidence>
<protein>
    <submittedName>
        <fullName evidence="2">Uncharacterized protein</fullName>
    </submittedName>
</protein>
<comment type="caution">
    <text evidence="2">The sequence shown here is derived from an EMBL/GenBank/DDBJ whole genome shotgun (WGS) entry which is preliminary data.</text>
</comment>
<organism evidence="2 3">
    <name type="scientific">Arthrobotrys musiformis</name>
    <dbReference type="NCBI Taxonomy" id="47236"/>
    <lineage>
        <taxon>Eukaryota</taxon>
        <taxon>Fungi</taxon>
        <taxon>Dikarya</taxon>
        <taxon>Ascomycota</taxon>
        <taxon>Pezizomycotina</taxon>
        <taxon>Orbiliomycetes</taxon>
        <taxon>Orbiliales</taxon>
        <taxon>Orbiliaceae</taxon>
        <taxon>Arthrobotrys</taxon>
    </lineage>
</organism>
<dbReference type="AlphaFoldDB" id="A0AAV9WK29"/>